<dbReference type="InterPro" id="IPR027806">
    <property type="entry name" value="HARBI1_dom"/>
</dbReference>
<dbReference type="GO" id="GO:0004518">
    <property type="term" value="F:nuclease activity"/>
    <property type="evidence" value="ECO:0007669"/>
    <property type="project" value="UniProtKB-KW"/>
</dbReference>
<dbReference type="Proteomes" id="UP000007819">
    <property type="component" value="Chromosome A2"/>
</dbReference>
<keyword evidence="10" id="KW-1185">Reference proteome</keyword>
<evidence type="ECO:0000256" key="7">
    <source>
        <dbReference type="ARBA" id="ARBA00023242"/>
    </source>
</evidence>
<dbReference type="GeneID" id="107883941"/>
<comment type="similarity">
    <text evidence="3">Belongs to the HARBI1 family.</text>
</comment>
<evidence type="ECO:0000256" key="1">
    <source>
        <dbReference type="ARBA" id="ARBA00001968"/>
    </source>
</evidence>
<keyword evidence="5" id="KW-0479">Metal-binding</keyword>
<dbReference type="Pfam" id="PF13359">
    <property type="entry name" value="DDE_Tnp_4"/>
    <property type="match status" value="1"/>
</dbReference>
<dbReference type="InterPro" id="IPR045249">
    <property type="entry name" value="HARBI1-like"/>
</dbReference>
<evidence type="ECO:0000256" key="3">
    <source>
        <dbReference type="ARBA" id="ARBA00006958"/>
    </source>
</evidence>
<dbReference type="PANTHER" id="PTHR22930:SF284">
    <property type="entry name" value="DDE TNP4 DOMAIN-CONTAINING PROTEIN"/>
    <property type="match status" value="1"/>
</dbReference>
<sequence length="422" mass="48208">MSSVRNLQVASASFILIHSILKKRKNKKKSERRWWQTNLMKSRDICSGSDLLNCLQEQEISGQYRNFIRMSSIDFEYLINLIGEKISKKDTNFRKAIPVKERLAVTLRFLATGDSYQSLQYLFKMSKQVIGQIVPEVCQAIVEALKENIQIPTTSEAWLAISRGYEDRWNFPHCLGAMDGKHIVLQAPFNSGSEYFNYKGNFSIVLFALVDSNYNFIYVNAGCQGRISDGGVFKNCELYKKMENNSLNIPAPIPLPGREIPVPYFVLGDEAFPLNEHVMKVFSGLHPKGSVKRNFNYRLCRARRVVENVFGISSSVFRVLRKPMLLEPEKAEVVVMAVAHLHNFLRKSMNSVNIYTPSGTFDREVGGQITEGNWRSENNNMTSLLPIRNMPRRSALDVKELRNEIANYFVNEGAVSWQSDYA</sequence>
<dbReference type="GO" id="GO:0046872">
    <property type="term" value="F:metal ion binding"/>
    <property type="evidence" value="ECO:0007669"/>
    <property type="project" value="UniProtKB-KW"/>
</dbReference>
<evidence type="ECO:0000259" key="8">
    <source>
        <dbReference type="Pfam" id="PF13359"/>
    </source>
</evidence>
<evidence type="ECO:0000313" key="10">
    <source>
        <dbReference type="Proteomes" id="UP000007819"/>
    </source>
</evidence>
<evidence type="ECO:0000256" key="6">
    <source>
        <dbReference type="ARBA" id="ARBA00022801"/>
    </source>
</evidence>
<dbReference type="PANTHER" id="PTHR22930">
    <property type="match status" value="1"/>
</dbReference>
<dbReference type="GO" id="GO:0016787">
    <property type="term" value="F:hydrolase activity"/>
    <property type="evidence" value="ECO:0007669"/>
    <property type="project" value="UniProtKB-KW"/>
</dbReference>
<evidence type="ECO:0000256" key="5">
    <source>
        <dbReference type="ARBA" id="ARBA00022723"/>
    </source>
</evidence>
<dbReference type="AlphaFoldDB" id="A0A8R2D5H9"/>
<proteinExistence type="inferred from homology"/>
<dbReference type="OrthoDB" id="6582206at2759"/>
<evidence type="ECO:0000313" key="9">
    <source>
        <dbReference type="EnsemblMetazoa" id="XP_016660482.1"/>
    </source>
</evidence>
<keyword evidence="4" id="KW-0540">Nuclease</keyword>
<reference evidence="10" key="1">
    <citation type="submission" date="2010-06" db="EMBL/GenBank/DDBJ databases">
        <authorList>
            <person name="Jiang H."/>
            <person name="Abraham K."/>
            <person name="Ali S."/>
            <person name="Alsbrooks S.L."/>
            <person name="Anim B.N."/>
            <person name="Anosike U.S."/>
            <person name="Attaway T."/>
            <person name="Bandaranaike D.P."/>
            <person name="Battles P.K."/>
            <person name="Bell S.N."/>
            <person name="Bell A.V."/>
            <person name="Beltran B."/>
            <person name="Bickham C."/>
            <person name="Bustamante Y."/>
            <person name="Caleb T."/>
            <person name="Canada A."/>
            <person name="Cardenas V."/>
            <person name="Carter K."/>
            <person name="Chacko J."/>
            <person name="Chandrabose M.N."/>
            <person name="Chavez D."/>
            <person name="Chavez A."/>
            <person name="Chen L."/>
            <person name="Chu H.-S."/>
            <person name="Claassen K.J."/>
            <person name="Cockrell R."/>
            <person name="Collins M."/>
            <person name="Cooper J.A."/>
            <person name="Cree A."/>
            <person name="Curry S.M."/>
            <person name="Da Y."/>
            <person name="Dao M.D."/>
            <person name="Das B."/>
            <person name="Davila M.-L."/>
            <person name="Davy-Carroll L."/>
            <person name="Denson S."/>
            <person name="Dinh H."/>
            <person name="Ebong V.E."/>
            <person name="Edwards J.R."/>
            <person name="Egan A."/>
            <person name="El-Daye J."/>
            <person name="Escobedo L."/>
            <person name="Fernandez S."/>
            <person name="Fernando P.R."/>
            <person name="Flagg N."/>
            <person name="Forbes L.D."/>
            <person name="Fowler R.G."/>
            <person name="Fu Q."/>
            <person name="Gabisi R.A."/>
            <person name="Ganer J."/>
            <person name="Garbino Pronczuk A."/>
            <person name="Garcia R.M."/>
            <person name="Garner T."/>
            <person name="Garrett T.E."/>
            <person name="Gonzalez D.A."/>
            <person name="Hamid H."/>
            <person name="Hawkins E.S."/>
            <person name="Hirani K."/>
            <person name="Hogues M.E."/>
            <person name="Hollins B."/>
            <person name="Hsiao C.-H."/>
            <person name="Jabil R."/>
            <person name="James M.L."/>
            <person name="Jhangiani S.N."/>
            <person name="Johnson B."/>
            <person name="Johnson Q."/>
            <person name="Joshi V."/>
            <person name="Kalu J.B."/>
            <person name="Kam C."/>
            <person name="Kashfia A."/>
            <person name="Keebler J."/>
            <person name="Kisamo H."/>
            <person name="Kovar C.L."/>
            <person name="Lago L.A."/>
            <person name="Lai C.-Y."/>
            <person name="Laidlaw J."/>
            <person name="Lara F."/>
            <person name="Le T.-K."/>
            <person name="Lee S.L."/>
            <person name="Legall F.H."/>
            <person name="Lemon S.J."/>
            <person name="Lewis L.R."/>
            <person name="Li B."/>
            <person name="Liu Y."/>
            <person name="Liu Y.-S."/>
            <person name="Lopez J."/>
            <person name="Lozado R.J."/>
            <person name="Lu J."/>
            <person name="Madu R.C."/>
            <person name="Maheshwari M."/>
            <person name="Maheshwari R."/>
            <person name="Malloy K."/>
            <person name="Martinez E."/>
            <person name="Mathew T."/>
            <person name="Mercado I.C."/>
            <person name="Mercado C."/>
            <person name="Meyer B."/>
            <person name="Montgomery K."/>
            <person name="Morgan M.B."/>
            <person name="Munidasa M."/>
            <person name="Nazareth L.V."/>
            <person name="Nelson J."/>
            <person name="Ng B.M."/>
            <person name="Nguyen N.B."/>
            <person name="Nguyen P.Q."/>
            <person name="Nguyen T."/>
            <person name="Obregon M."/>
            <person name="Okwuonu G.O."/>
            <person name="Onwere C.G."/>
            <person name="Orozco G."/>
            <person name="Parra A."/>
            <person name="Patel S."/>
            <person name="Patil S."/>
            <person name="Perez A."/>
            <person name="Perez Y."/>
            <person name="Pham C."/>
            <person name="Primus E.L."/>
            <person name="Pu L.-L."/>
            <person name="Puazo M."/>
            <person name="Qin X."/>
            <person name="Quiroz J.B."/>
            <person name="Reese J."/>
            <person name="Richards S."/>
            <person name="Rives C.M."/>
            <person name="Robberts R."/>
            <person name="Ruiz S.J."/>
            <person name="Ruiz M.J."/>
            <person name="Santibanez J."/>
            <person name="Schneider B.W."/>
            <person name="Sisson I."/>
            <person name="Smith M."/>
            <person name="Sodergren E."/>
            <person name="Song X.-Z."/>
            <person name="Song B.B."/>
            <person name="Summersgill H."/>
            <person name="Thelus R."/>
            <person name="Thornton R.D."/>
            <person name="Trejos Z.Y."/>
            <person name="Usmani K."/>
            <person name="Vattathil S."/>
            <person name="Villasana D."/>
            <person name="Walker D.L."/>
            <person name="Wang S."/>
            <person name="Wang K."/>
            <person name="White C.S."/>
            <person name="Williams A.C."/>
            <person name="Williamson J."/>
            <person name="Wilson K."/>
            <person name="Woghiren I.O."/>
            <person name="Woodworth J.R."/>
            <person name="Worley K.C."/>
            <person name="Wright R.A."/>
            <person name="Wu W."/>
            <person name="Young L."/>
            <person name="Zhang L."/>
            <person name="Zhang J."/>
            <person name="Zhu Y."/>
            <person name="Muzny D.M."/>
            <person name="Weinstock G."/>
            <person name="Gibbs R.A."/>
        </authorList>
    </citation>
    <scope>NUCLEOTIDE SEQUENCE [LARGE SCALE GENOMIC DNA]</scope>
    <source>
        <strain evidence="10">LSR1</strain>
    </source>
</reference>
<protein>
    <recommendedName>
        <fullName evidence="8">DDE Tnp4 domain-containing protein</fullName>
    </recommendedName>
</protein>
<evidence type="ECO:0000256" key="2">
    <source>
        <dbReference type="ARBA" id="ARBA00004123"/>
    </source>
</evidence>
<name>A0A8R2D5H9_ACYPI</name>
<evidence type="ECO:0000256" key="4">
    <source>
        <dbReference type="ARBA" id="ARBA00022722"/>
    </source>
</evidence>
<comment type="cofactor">
    <cofactor evidence="1">
        <name>a divalent metal cation</name>
        <dbReference type="ChEBI" id="CHEBI:60240"/>
    </cofactor>
</comment>
<accession>A0A8R2D5H9</accession>
<dbReference type="KEGG" id="api:107883941"/>
<dbReference type="GO" id="GO:0005634">
    <property type="term" value="C:nucleus"/>
    <property type="evidence" value="ECO:0007669"/>
    <property type="project" value="UniProtKB-SubCell"/>
</dbReference>
<feature type="domain" description="DDE Tnp4" evidence="8">
    <location>
        <begin position="178"/>
        <end position="343"/>
    </location>
</feature>
<keyword evidence="7" id="KW-0539">Nucleus</keyword>
<comment type="subcellular location">
    <subcellularLocation>
        <location evidence="2">Nucleus</location>
    </subcellularLocation>
</comment>
<dbReference type="RefSeq" id="XP_016660482.1">
    <property type="nucleotide sequence ID" value="XM_016804993.1"/>
</dbReference>
<reference evidence="9" key="2">
    <citation type="submission" date="2022-06" db="UniProtKB">
        <authorList>
            <consortium name="EnsemblMetazoa"/>
        </authorList>
    </citation>
    <scope>IDENTIFICATION</scope>
</reference>
<dbReference type="EnsemblMetazoa" id="XM_016804993.2">
    <property type="protein sequence ID" value="XP_016660482.1"/>
    <property type="gene ID" value="LOC107883941"/>
</dbReference>
<organism evidence="9 10">
    <name type="scientific">Acyrthosiphon pisum</name>
    <name type="common">Pea aphid</name>
    <dbReference type="NCBI Taxonomy" id="7029"/>
    <lineage>
        <taxon>Eukaryota</taxon>
        <taxon>Metazoa</taxon>
        <taxon>Ecdysozoa</taxon>
        <taxon>Arthropoda</taxon>
        <taxon>Hexapoda</taxon>
        <taxon>Insecta</taxon>
        <taxon>Pterygota</taxon>
        <taxon>Neoptera</taxon>
        <taxon>Paraneoptera</taxon>
        <taxon>Hemiptera</taxon>
        <taxon>Sternorrhyncha</taxon>
        <taxon>Aphidomorpha</taxon>
        <taxon>Aphidoidea</taxon>
        <taxon>Aphididae</taxon>
        <taxon>Macrosiphini</taxon>
        <taxon>Acyrthosiphon</taxon>
    </lineage>
</organism>
<keyword evidence="6" id="KW-0378">Hydrolase</keyword>